<reference evidence="1 2" key="1">
    <citation type="submission" date="2021-07" db="EMBL/GenBank/DDBJ databases">
        <title>Clostridium weizhouense sp. nov., an anaerobic bacterium isolated from activated sludge of Petroleum wastewater.</title>
        <authorList>
            <person name="Li Q."/>
        </authorList>
    </citation>
    <scope>NUCLEOTIDE SEQUENCE [LARGE SCALE GENOMIC DNA]</scope>
    <source>
        <strain evidence="1 2">YB-6</strain>
    </source>
</reference>
<dbReference type="Proteomes" id="UP001519921">
    <property type="component" value="Unassembled WGS sequence"/>
</dbReference>
<accession>A0ABS7AKS8</accession>
<dbReference type="EMBL" id="JAHXPT010000001">
    <property type="protein sequence ID" value="MBW6408703.1"/>
    <property type="molecule type" value="Genomic_DNA"/>
</dbReference>
<protein>
    <submittedName>
        <fullName evidence="1">Uncharacterized protein</fullName>
    </submittedName>
</protein>
<keyword evidence="2" id="KW-1185">Reference proteome</keyword>
<dbReference type="RefSeq" id="WP_219777763.1">
    <property type="nucleotide sequence ID" value="NZ_JAHXPT010000001.1"/>
</dbReference>
<sequence>MKVQHVKGTPFDYSDDKVTVYFEIVDKQSVRRIMEDIYFIDNIKDLEHGFEVKIAIQQIPEVIRCLAEENIAIYAVIPEK</sequence>
<proteinExistence type="predicted"/>
<comment type="caution">
    <text evidence="1">The sequence shown here is derived from an EMBL/GenBank/DDBJ whole genome shotgun (WGS) entry which is preliminary data.</text>
</comment>
<gene>
    <name evidence="1" type="ORF">KYD98_01195</name>
</gene>
<organism evidence="1 2">
    <name type="scientific">Clostridium weizhouense</name>
    <dbReference type="NCBI Taxonomy" id="2859781"/>
    <lineage>
        <taxon>Bacteria</taxon>
        <taxon>Bacillati</taxon>
        <taxon>Bacillota</taxon>
        <taxon>Clostridia</taxon>
        <taxon>Eubacteriales</taxon>
        <taxon>Clostridiaceae</taxon>
        <taxon>Clostridium</taxon>
    </lineage>
</organism>
<evidence type="ECO:0000313" key="1">
    <source>
        <dbReference type="EMBL" id="MBW6408703.1"/>
    </source>
</evidence>
<name>A0ABS7AKS8_9CLOT</name>
<evidence type="ECO:0000313" key="2">
    <source>
        <dbReference type="Proteomes" id="UP001519921"/>
    </source>
</evidence>